<dbReference type="Proteomes" id="UP000468420">
    <property type="component" value="Unassembled WGS sequence"/>
</dbReference>
<accession>A0A6N6JZZ7</accession>
<name>A0A6N6JZZ7_9ENTR</name>
<sequence length="104" mass="12246">MGYLAAAPDKPIPASRRRCGRYAKFSSTFKKERKKFRKTSQNNLLIFNDFKLHDNENAKTNKKQTITEHFIDKKAINKNFKLVDSYYAGRYPIKTRKRQDKSLA</sequence>
<gene>
    <name evidence="1" type="ORF">DXF85_23625</name>
</gene>
<dbReference type="EMBL" id="QRDC01000032">
    <property type="protein sequence ID" value="KAA1273355.1"/>
    <property type="molecule type" value="Genomic_DNA"/>
</dbReference>
<comment type="caution">
    <text evidence="1">The sequence shown here is derived from an EMBL/GenBank/DDBJ whole genome shotgun (WGS) entry which is preliminary data.</text>
</comment>
<evidence type="ECO:0000313" key="1">
    <source>
        <dbReference type="EMBL" id="KAA1273355.1"/>
    </source>
</evidence>
<protein>
    <submittedName>
        <fullName evidence="1">Uncharacterized protein</fullName>
    </submittedName>
</protein>
<proteinExistence type="predicted"/>
<dbReference type="RefSeq" id="WP_149692476.1">
    <property type="nucleotide sequence ID" value="NZ_QRDC01000032.1"/>
</dbReference>
<dbReference type="AlphaFoldDB" id="A0A6N6JZZ7"/>
<evidence type="ECO:0000313" key="2">
    <source>
        <dbReference type="Proteomes" id="UP000468420"/>
    </source>
</evidence>
<organism evidence="1 2">
    <name type="scientific">Citrobacter pasteurii</name>
    <dbReference type="NCBI Taxonomy" id="1563222"/>
    <lineage>
        <taxon>Bacteria</taxon>
        <taxon>Pseudomonadati</taxon>
        <taxon>Pseudomonadota</taxon>
        <taxon>Gammaproteobacteria</taxon>
        <taxon>Enterobacterales</taxon>
        <taxon>Enterobacteriaceae</taxon>
        <taxon>Citrobacter</taxon>
    </lineage>
</organism>
<reference evidence="1 2" key="1">
    <citation type="submission" date="2018-08" db="EMBL/GenBank/DDBJ databases">
        <title>Complete genomic analysis of a Citrobacter pasteurii isolated from cockles (Cerastoderma edule) containing a new chromosomic qnrB allele.</title>
        <authorList>
            <person name="Rodrigues A."/>
            <person name="Baptista T."/>
            <person name="Quesada A."/>
            <person name="Campos M.J."/>
        </authorList>
    </citation>
    <scope>NUCLEOTIDE SEQUENCE [LARGE SCALE GENOMIC DNA]</scope>
    <source>
        <strain evidence="1 2">BA18</strain>
    </source>
</reference>